<dbReference type="AlphaFoldDB" id="A0A645BEX7"/>
<comment type="caution">
    <text evidence="1">The sequence shown here is derived from an EMBL/GenBank/DDBJ whole genome shotgun (WGS) entry which is preliminary data.</text>
</comment>
<reference evidence="1" key="1">
    <citation type="submission" date="2019-08" db="EMBL/GenBank/DDBJ databases">
        <authorList>
            <person name="Kucharzyk K."/>
            <person name="Murdoch R.W."/>
            <person name="Higgins S."/>
            <person name="Loffler F."/>
        </authorList>
    </citation>
    <scope>NUCLEOTIDE SEQUENCE</scope>
</reference>
<name>A0A645BEX7_9ZZZZ</name>
<evidence type="ECO:0000313" key="1">
    <source>
        <dbReference type="EMBL" id="MPM63608.1"/>
    </source>
</evidence>
<proteinExistence type="predicted"/>
<accession>A0A645BEX7</accession>
<protein>
    <submittedName>
        <fullName evidence="1">Uncharacterized protein</fullName>
    </submittedName>
</protein>
<sequence>MNSKGSVTPAKIDAVAAAIATTLALFLSLAARYIPTNAPTIPNTFIGVAPCPNHTLVICEILSVKSGFPKAAVVIAFVPT</sequence>
<dbReference type="EMBL" id="VSSQ01019514">
    <property type="protein sequence ID" value="MPM63608.1"/>
    <property type="molecule type" value="Genomic_DNA"/>
</dbReference>
<gene>
    <name evidence="1" type="ORF">SDC9_110489</name>
</gene>
<organism evidence="1">
    <name type="scientific">bioreactor metagenome</name>
    <dbReference type="NCBI Taxonomy" id="1076179"/>
    <lineage>
        <taxon>unclassified sequences</taxon>
        <taxon>metagenomes</taxon>
        <taxon>ecological metagenomes</taxon>
    </lineage>
</organism>